<dbReference type="AlphaFoldDB" id="A0A286P4H7"/>
<dbReference type="PANTHER" id="PTHR43405">
    <property type="entry name" value="GLYCOSYL HYDROLASE DIGH"/>
    <property type="match status" value="1"/>
</dbReference>
<gene>
    <name evidence="1" type="ORF">sS8_5641</name>
</gene>
<dbReference type="EMBL" id="AP017928">
    <property type="protein sequence ID" value="BBA37558.1"/>
    <property type="molecule type" value="Genomic_DNA"/>
</dbReference>
<evidence type="ECO:0000313" key="2">
    <source>
        <dbReference type="Proteomes" id="UP000266313"/>
    </source>
</evidence>
<dbReference type="Gene3D" id="3.20.20.80">
    <property type="entry name" value="Glycosidases"/>
    <property type="match status" value="2"/>
</dbReference>
<sequence>MFPDLAVKGTKSFDWYKPAFRDRITQIVMEVVSKYAVDGVNLDYVRFSIPQGKRADEAERAISEVMRRINKEGKRLKANLVISVDAAPWKPDIKAFGQNAPKWADEGIVDVVYSMQYHANPDFGIIKSIQSRMKRPEALVVMVGNFDRLGPGHAVAERNPARVSELISKARAISRGNGVALYYYGRLSDRQIDALKKGVFQAKARPQWKTA</sequence>
<proteinExistence type="predicted"/>
<accession>A0A286P4H7</accession>
<dbReference type="InterPro" id="IPR017853">
    <property type="entry name" value="GH"/>
</dbReference>
<dbReference type="InterPro" id="IPR052177">
    <property type="entry name" value="Divisome_Glycosyl_Hydrolase"/>
</dbReference>
<name>A0A286P4H7_9GAMM</name>
<keyword evidence="2" id="KW-1185">Reference proteome</keyword>
<organism evidence="1 2">
    <name type="scientific">Methylocaldum marinum</name>
    <dbReference type="NCBI Taxonomy" id="1432792"/>
    <lineage>
        <taxon>Bacteria</taxon>
        <taxon>Pseudomonadati</taxon>
        <taxon>Pseudomonadota</taxon>
        <taxon>Gammaproteobacteria</taxon>
        <taxon>Methylococcales</taxon>
        <taxon>Methylococcaceae</taxon>
        <taxon>Methylocaldum</taxon>
    </lineage>
</organism>
<evidence type="ECO:0008006" key="3">
    <source>
        <dbReference type="Google" id="ProtNLM"/>
    </source>
</evidence>
<dbReference type="PANTHER" id="PTHR43405:SF1">
    <property type="entry name" value="GLYCOSYL HYDROLASE DIGH"/>
    <property type="match status" value="1"/>
</dbReference>
<evidence type="ECO:0000313" key="1">
    <source>
        <dbReference type="EMBL" id="BBA37558.1"/>
    </source>
</evidence>
<dbReference type="KEGG" id="mmai:sS8_5641"/>
<reference evidence="1 2" key="1">
    <citation type="submission" date="2016-12" db="EMBL/GenBank/DDBJ databases">
        <title>Genome sequencing of Methylocaldum marinum.</title>
        <authorList>
            <person name="Takeuchi M."/>
            <person name="Kamagata Y."/>
            <person name="Hiraoka S."/>
            <person name="Oshima K."/>
            <person name="Hattori M."/>
            <person name="Iwasaki W."/>
        </authorList>
    </citation>
    <scope>NUCLEOTIDE SEQUENCE [LARGE SCALE GENOMIC DNA]</scope>
    <source>
        <strain evidence="1 2">S8</strain>
    </source>
</reference>
<dbReference type="Proteomes" id="UP000266313">
    <property type="component" value="Chromosome"/>
</dbReference>
<dbReference type="SUPFAM" id="SSF51445">
    <property type="entry name" value="(Trans)glycosidases"/>
    <property type="match status" value="1"/>
</dbReference>
<protein>
    <recommendedName>
        <fullName evidence="3">Glycosyl hydrolase-like 10 domain-containing protein</fullName>
    </recommendedName>
</protein>